<dbReference type="Proteomes" id="UP000469558">
    <property type="component" value="Unassembled WGS sequence"/>
</dbReference>
<name>A0A8T9C8R0_9HELO</name>
<protein>
    <recommendedName>
        <fullName evidence="1">N-acetyltransferase domain-containing protein</fullName>
    </recommendedName>
</protein>
<evidence type="ECO:0000313" key="3">
    <source>
        <dbReference type="Proteomes" id="UP000469558"/>
    </source>
</evidence>
<accession>A0A8T9C8R0</accession>
<gene>
    <name evidence="2" type="ORF">LSUE1_G002896</name>
</gene>
<dbReference type="AlphaFoldDB" id="A0A8T9C8R0"/>
<dbReference type="InterPro" id="IPR000182">
    <property type="entry name" value="GNAT_dom"/>
</dbReference>
<dbReference type="Pfam" id="PF00583">
    <property type="entry name" value="Acetyltransf_1"/>
    <property type="match status" value="1"/>
</dbReference>
<dbReference type="SUPFAM" id="SSF55729">
    <property type="entry name" value="Acyl-CoA N-acyltransferases (Nat)"/>
    <property type="match status" value="1"/>
</dbReference>
<dbReference type="CDD" id="cd04301">
    <property type="entry name" value="NAT_SF"/>
    <property type="match status" value="1"/>
</dbReference>
<dbReference type="OrthoDB" id="41532at2759"/>
<proteinExistence type="predicted"/>
<dbReference type="EMBL" id="QGMK01000390">
    <property type="protein sequence ID" value="TVY82001.1"/>
    <property type="molecule type" value="Genomic_DNA"/>
</dbReference>
<reference evidence="2 3" key="1">
    <citation type="submission" date="2018-05" db="EMBL/GenBank/DDBJ databases">
        <title>Genome sequencing and assembly of the regulated plant pathogen Lachnellula willkommii and related sister species for the development of diagnostic species identification markers.</title>
        <authorList>
            <person name="Giroux E."/>
            <person name="Bilodeau G."/>
        </authorList>
    </citation>
    <scope>NUCLEOTIDE SEQUENCE [LARGE SCALE GENOMIC DNA]</scope>
    <source>
        <strain evidence="2 3">CBS 268.59</strain>
    </source>
</reference>
<keyword evidence="3" id="KW-1185">Reference proteome</keyword>
<comment type="caution">
    <text evidence="2">The sequence shown here is derived from an EMBL/GenBank/DDBJ whole genome shotgun (WGS) entry which is preliminary data.</text>
</comment>
<evidence type="ECO:0000313" key="2">
    <source>
        <dbReference type="EMBL" id="TVY82001.1"/>
    </source>
</evidence>
<dbReference type="PROSITE" id="PS51186">
    <property type="entry name" value="GNAT"/>
    <property type="match status" value="1"/>
</dbReference>
<dbReference type="GO" id="GO:0016747">
    <property type="term" value="F:acyltransferase activity, transferring groups other than amino-acyl groups"/>
    <property type="evidence" value="ECO:0007669"/>
    <property type="project" value="InterPro"/>
</dbReference>
<feature type="domain" description="N-acetyltransferase" evidence="1">
    <location>
        <begin position="56"/>
        <end position="261"/>
    </location>
</feature>
<dbReference type="InterPro" id="IPR016181">
    <property type="entry name" value="Acyl_CoA_acyltransferase"/>
</dbReference>
<evidence type="ECO:0000259" key="1">
    <source>
        <dbReference type="PROSITE" id="PS51186"/>
    </source>
</evidence>
<organism evidence="2 3">
    <name type="scientific">Lachnellula suecica</name>
    <dbReference type="NCBI Taxonomy" id="602035"/>
    <lineage>
        <taxon>Eukaryota</taxon>
        <taxon>Fungi</taxon>
        <taxon>Dikarya</taxon>
        <taxon>Ascomycota</taxon>
        <taxon>Pezizomycotina</taxon>
        <taxon>Leotiomycetes</taxon>
        <taxon>Helotiales</taxon>
        <taxon>Lachnaceae</taxon>
        <taxon>Lachnellula</taxon>
    </lineage>
</organism>
<dbReference type="Gene3D" id="3.40.630.30">
    <property type="match status" value="1"/>
</dbReference>
<sequence>MLETSGIIFAGLLYKTASPAKSRVPLYRATCSRMSHIYKVHHIPTSNSNLLPFLAGKFASLRLSALSVSRTSFSSTFELESKFTASEWIDRLQRRGVETFVAVAYSPDTMPEHQTVDTGDWVGSVTLLGPTPKSIYDLPNSGGPSIGDDDVEDKWQICRLYNSPEHRRKGIAKMLINGAMEYSAKEAGVGRQSRVRLGIHPDNVLIKMLYDGLGFVDAGNCTLHDAFIINGDSDLLPEDGGASQPGVYHNPLGLLMMKTTAWEFDGAR</sequence>